<dbReference type="InterPro" id="IPR042176">
    <property type="entry name" value="Pantoate_ligase_C"/>
</dbReference>
<dbReference type="InterPro" id="IPR003721">
    <property type="entry name" value="Pantoate_ligase"/>
</dbReference>
<dbReference type="AlphaFoldDB" id="A0A0R2XEH1"/>
<accession>A0A0R2XEH1</accession>
<dbReference type="GO" id="GO:0015940">
    <property type="term" value="P:pantothenate biosynthetic process"/>
    <property type="evidence" value="ECO:0007669"/>
    <property type="project" value="InterPro"/>
</dbReference>
<dbReference type="SMART" id="SM00646">
    <property type="entry name" value="Ami_3"/>
    <property type="match status" value="1"/>
</dbReference>
<feature type="non-terminal residue" evidence="6">
    <location>
        <position position="1"/>
    </location>
</feature>
<dbReference type="Pfam" id="PF02569">
    <property type="entry name" value="Pantoate_ligase"/>
    <property type="match status" value="1"/>
</dbReference>
<evidence type="ECO:0000313" key="6">
    <source>
        <dbReference type="EMBL" id="KRP32513.1"/>
    </source>
</evidence>
<dbReference type="Gene3D" id="3.30.1300.10">
    <property type="entry name" value="Pantoate-beta-alanine ligase, C-terminal domain"/>
    <property type="match status" value="1"/>
</dbReference>
<dbReference type="EC" id="3.5.1.28" evidence="2"/>
<dbReference type="PANTHER" id="PTHR30404">
    <property type="entry name" value="N-ACETYLMURAMOYL-L-ALANINE AMIDASE"/>
    <property type="match status" value="1"/>
</dbReference>
<proteinExistence type="predicted"/>
<dbReference type="Proteomes" id="UP000051220">
    <property type="component" value="Unassembled WGS sequence"/>
</dbReference>
<dbReference type="Gene3D" id="3.40.630.40">
    <property type="entry name" value="Zn-dependent exopeptidases"/>
    <property type="match status" value="1"/>
</dbReference>
<evidence type="ECO:0000259" key="5">
    <source>
        <dbReference type="SMART" id="SM00646"/>
    </source>
</evidence>
<evidence type="ECO:0000256" key="3">
    <source>
        <dbReference type="ARBA" id="ARBA00022801"/>
    </source>
</evidence>
<dbReference type="CDD" id="cd02696">
    <property type="entry name" value="MurNAc-LAA"/>
    <property type="match status" value="1"/>
</dbReference>
<protein>
    <recommendedName>
        <fullName evidence="2">N-acetylmuramoyl-L-alanine amidase</fullName>
        <ecNumber evidence="2">3.5.1.28</ecNumber>
    </recommendedName>
</protein>
<dbReference type="GO" id="GO:0030288">
    <property type="term" value="C:outer membrane-bounded periplasmic space"/>
    <property type="evidence" value="ECO:0007669"/>
    <property type="project" value="TreeGrafter"/>
</dbReference>
<dbReference type="SUPFAM" id="SSF53187">
    <property type="entry name" value="Zn-dependent exopeptidases"/>
    <property type="match status" value="1"/>
</dbReference>
<feature type="region of interest" description="Disordered" evidence="4">
    <location>
        <begin position="451"/>
        <end position="518"/>
    </location>
</feature>
<evidence type="ECO:0000313" key="7">
    <source>
        <dbReference type="Proteomes" id="UP000051220"/>
    </source>
</evidence>
<dbReference type="GO" id="GO:0008745">
    <property type="term" value="F:N-acetylmuramoyl-L-alanine amidase activity"/>
    <property type="evidence" value="ECO:0007669"/>
    <property type="project" value="UniProtKB-EC"/>
</dbReference>
<dbReference type="Pfam" id="PF01520">
    <property type="entry name" value="Amidase_3"/>
    <property type="match status" value="1"/>
</dbReference>
<comment type="catalytic activity">
    <reaction evidence="1">
        <text>Hydrolyzes the link between N-acetylmuramoyl residues and L-amino acid residues in certain cell-wall glycopeptides.</text>
        <dbReference type="EC" id="3.5.1.28"/>
    </reaction>
</comment>
<organism evidence="6 7">
    <name type="scientific">Verrucomicrobia subdivision 6 bacterium BACL9 MAG-120924-bin69</name>
    <dbReference type="NCBI Taxonomy" id="1655635"/>
    <lineage>
        <taxon>Bacteria</taxon>
        <taxon>Pseudomonadati</taxon>
        <taxon>Verrucomicrobiota</taxon>
        <taxon>Verrucomicrobiia</taxon>
        <taxon>Verrucomicrobiales</taxon>
        <taxon>Verrucomicrobia subdivision 6</taxon>
    </lineage>
</organism>
<comment type="caution">
    <text evidence="6">The sequence shown here is derived from an EMBL/GenBank/DDBJ whole genome shotgun (WGS) entry which is preliminary data.</text>
</comment>
<gene>
    <name evidence="6" type="ORF">ABS33_06360</name>
</gene>
<evidence type="ECO:0000256" key="2">
    <source>
        <dbReference type="ARBA" id="ARBA00011901"/>
    </source>
</evidence>
<evidence type="ECO:0000256" key="1">
    <source>
        <dbReference type="ARBA" id="ARBA00001561"/>
    </source>
</evidence>
<reference evidence="6 7" key="1">
    <citation type="submission" date="2015-10" db="EMBL/GenBank/DDBJ databases">
        <title>Metagenome-Assembled Genomes uncover a global brackish microbiome.</title>
        <authorList>
            <person name="Hugerth L.W."/>
            <person name="Larsson J."/>
            <person name="Alneberg J."/>
            <person name="Lindh M.V."/>
            <person name="Legrand C."/>
            <person name="Pinhassi J."/>
            <person name="Andersson A.F."/>
        </authorList>
    </citation>
    <scope>NUCLEOTIDE SEQUENCE [LARGE SCALE GENOMIC DNA]</scope>
    <source>
        <strain evidence="6">BACL9 MAG-120924-bin69</strain>
    </source>
</reference>
<dbReference type="SUPFAM" id="SSF52374">
    <property type="entry name" value="Nucleotidylyl transferase"/>
    <property type="match status" value="1"/>
</dbReference>
<dbReference type="InterPro" id="IPR002508">
    <property type="entry name" value="MurNAc-LAA_cat"/>
</dbReference>
<keyword evidence="3" id="KW-0378">Hydrolase</keyword>
<dbReference type="EMBL" id="LIDN01000243">
    <property type="protein sequence ID" value="KRP32513.1"/>
    <property type="molecule type" value="Genomic_DNA"/>
</dbReference>
<dbReference type="PANTHER" id="PTHR30404:SF0">
    <property type="entry name" value="N-ACETYLMURAMOYL-L-ALANINE AMIDASE AMIC"/>
    <property type="match status" value="1"/>
</dbReference>
<evidence type="ECO:0000256" key="4">
    <source>
        <dbReference type="SAM" id="MobiDB-lite"/>
    </source>
</evidence>
<feature type="domain" description="MurNAc-LAA" evidence="5">
    <location>
        <begin position="294"/>
        <end position="431"/>
    </location>
</feature>
<feature type="compositionally biased region" description="Polar residues" evidence="4">
    <location>
        <begin position="478"/>
        <end position="500"/>
    </location>
</feature>
<name>A0A0R2XEH1_9BACT</name>
<dbReference type="GO" id="GO:0004592">
    <property type="term" value="F:pantoate-beta-alanine ligase activity"/>
    <property type="evidence" value="ECO:0007669"/>
    <property type="project" value="InterPro"/>
</dbReference>
<dbReference type="InterPro" id="IPR050695">
    <property type="entry name" value="N-acetylmuramoyl_amidase_3"/>
</dbReference>
<dbReference type="GO" id="GO:0009253">
    <property type="term" value="P:peptidoglycan catabolic process"/>
    <property type="evidence" value="ECO:0007669"/>
    <property type="project" value="InterPro"/>
</dbReference>
<sequence>QQCAVLERLVRDLFYPVRIVRHPTVRENDGLPLSSRNQRLNSAERVAAGRMARAVQIAAGKRARVAVPHLHQLLRGIKGVRLEYAEIVDGVLWVAAWVGKVRLIDHRKVCGSMIRLLFLVGVSWAGALLASPTWEIVRVGRVDYVSLKSFAKFYGFTIPNEIEPNRPFVMSSAQGNLRMTLESREMRWKGVRYWLSHSLRRVDGKVLVPRVDLVKTFDPLLRPNAEIAKRPLQGVVIDPGHGGGDQGTRAARGLSEKTANLDVGKRLAKLLDGAGIPWVLTRNKDRYLDHADRSKLADDRPGFIFVSIHFNEDSSRSTDGWETYSLSPQYAPSTSSGGTLVGDEDEIWAGNSYDHHNFLLTQAIHRAAVTAKTNAPNDRGVKRARFKVLRLANSPSVLVEGGFMSNPREASLMRTEAYRQQVAEWIFQGIVAYRKSQETLPSGTRLSVAKTNKVSSSTPELRPVMNLDSVPPYRPKAASTNPSVATNQSSGTNPAATAQSIDGEVRRAVPVIPGKKAN</sequence>